<protein>
    <submittedName>
        <fullName evidence="2">Uncharacterized protein</fullName>
    </submittedName>
</protein>
<evidence type="ECO:0000313" key="2">
    <source>
        <dbReference type="EMBL" id="TEB13759.1"/>
    </source>
</evidence>
<organism evidence="2 3">
    <name type="scientific">Pelotomaculum propionicicum</name>
    <dbReference type="NCBI Taxonomy" id="258475"/>
    <lineage>
        <taxon>Bacteria</taxon>
        <taxon>Bacillati</taxon>
        <taxon>Bacillota</taxon>
        <taxon>Clostridia</taxon>
        <taxon>Eubacteriales</taxon>
        <taxon>Desulfotomaculaceae</taxon>
        <taxon>Pelotomaculum</taxon>
    </lineage>
</organism>
<accession>A0A4Y7RYF0</accession>
<keyword evidence="3" id="KW-1185">Reference proteome</keyword>
<dbReference type="Proteomes" id="UP000297597">
    <property type="component" value="Unassembled WGS sequence"/>
</dbReference>
<keyword evidence="1" id="KW-1133">Transmembrane helix</keyword>
<evidence type="ECO:0000256" key="1">
    <source>
        <dbReference type="SAM" id="Phobius"/>
    </source>
</evidence>
<name>A0A4Y7RYF0_9FIRM</name>
<comment type="caution">
    <text evidence="2">The sequence shown here is derived from an EMBL/GenBank/DDBJ whole genome shotgun (WGS) entry which is preliminary data.</text>
</comment>
<evidence type="ECO:0000313" key="3">
    <source>
        <dbReference type="Proteomes" id="UP000297597"/>
    </source>
</evidence>
<dbReference type="AlphaFoldDB" id="A0A4Y7RYF0"/>
<sequence length="63" mass="7195">MFFGPSILFGYFTNSQEHPLSKTLLLYTSENLLVVYLIAILITLIILAVSFVISLRIYLNKDL</sequence>
<keyword evidence="1" id="KW-0472">Membrane</keyword>
<dbReference type="EMBL" id="QFFZ01000001">
    <property type="protein sequence ID" value="TEB13759.1"/>
    <property type="molecule type" value="Genomic_DNA"/>
</dbReference>
<feature type="transmembrane region" description="Helical" evidence="1">
    <location>
        <begin position="33"/>
        <end position="59"/>
    </location>
</feature>
<gene>
    <name evidence="2" type="ORF">Pmgp_00167</name>
</gene>
<reference evidence="2 3" key="1">
    <citation type="journal article" date="2018" name="Environ. Microbiol.">
        <title>Novel energy conservation strategies and behaviour of Pelotomaculum schinkii driving syntrophic propionate catabolism.</title>
        <authorList>
            <person name="Hidalgo-Ahumada C.A.P."/>
            <person name="Nobu M.K."/>
            <person name="Narihiro T."/>
            <person name="Tamaki H."/>
            <person name="Liu W.T."/>
            <person name="Kamagata Y."/>
            <person name="Stams A.J.M."/>
            <person name="Imachi H."/>
            <person name="Sousa D.Z."/>
        </authorList>
    </citation>
    <scope>NUCLEOTIDE SEQUENCE [LARGE SCALE GENOMIC DNA]</scope>
    <source>
        <strain evidence="2 3">MGP</strain>
    </source>
</reference>
<proteinExistence type="predicted"/>
<keyword evidence="1" id="KW-0812">Transmembrane</keyword>